<keyword evidence="6" id="KW-0493">Microtubule</keyword>
<keyword evidence="12" id="KW-0749">Sporulation</keyword>
<dbReference type="InterPro" id="IPR019821">
    <property type="entry name" value="Kinesin_motor_CS"/>
</dbReference>
<feature type="domain" description="UBC core" evidence="29">
    <location>
        <begin position="98"/>
        <end position="244"/>
    </location>
</feature>
<dbReference type="GO" id="GO:0005874">
    <property type="term" value="C:microtubule"/>
    <property type="evidence" value="ECO:0007669"/>
    <property type="project" value="UniProtKB-KW"/>
</dbReference>
<evidence type="ECO:0000313" key="31">
    <source>
        <dbReference type="Proteomes" id="UP000830671"/>
    </source>
</evidence>
<feature type="region of interest" description="Disordered" evidence="27">
    <location>
        <begin position="923"/>
        <end position="966"/>
    </location>
</feature>
<dbReference type="GO" id="GO:0030435">
    <property type="term" value="P:sporulation resulting in formation of a cellular spore"/>
    <property type="evidence" value="ECO:0007669"/>
    <property type="project" value="UniProtKB-KW"/>
</dbReference>
<dbReference type="InterPro" id="IPR027417">
    <property type="entry name" value="P-loop_NTPase"/>
</dbReference>
<keyword evidence="17" id="KW-0234">DNA repair</keyword>
<evidence type="ECO:0000256" key="19">
    <source>
        <dbReference type="ARBA" id="ARBA00023242"/>
    </source>
</evidence>
<dbReference type="GO" id="GO:0008017">
    <property type="term" value="F:microtubule binding"/>
    <property type="evidence" value="ECO:0007669"/>
    <property type="project" value="InterPro"/>
</dbReference>
<evidence type="ECO:0000256" key="25">
    <source>
        <dbReference type="PROSITE-ProRule" id="PRU10133"/>
    </source>
</evidence>
<dbReference type="Pfam" id="PF00225">
    <property type="entry name" value="Kinesin"/>
    <property type="match status" value="1"/>
</dbReference>
<evidence type="ECO:0000256" key="18">
    <source>
        <dbReference type="ARBA" id="ARBA00023212"/>
    </source>
</evidence>
<evidence type="ECO:0000256" key="6">
    <source>
        <dbReference type="ARBA" id="ARBA00022701"/>
    </source>
</evidence>
<dbReference type="GO" id="GO:0006281">
    <property type="term" value="P:DNA repair"/>
    <property type="evidence" value="ECO:0007669"/>
    <property type="project" value="UniProtKB-KW"/>
</dbReference>
<dbReference type="PANTHER" id="PTHR47968">
    <property type="entry name" value="CENTROMERE PROTEIN E"/>
    <property type="match status" value="1"/>
</dbReference>
<dbReference type="EC" id="2.3.2.23" evidence="3"/>
<evidence type="ECO:0000313" key="30">
    <source>
        <dbReference type="EMBL" id="UQC89562.1"/>
    </source>
</evidence>
<keyword evidence="13" id="KW-0805">Transcription regulation</keyword>
<dbReference type="InterPro" id="IPR016135">
    <property type="entry name" value="UBQ-conjugating_enzyme/RWD"/>
</dbReference>
<dbReference type="InterPro" id="IPR023313">
    <property type="entry name" value="UBQ-conjugating_AS"/>
</dbReference>
<dbReference type="SUPFAM" id="SSF54495">
    <property type="entry name" value="UBC-like"/>
    <property type="match status" value="1"/>
</dbReference>
<keyword evidence="7 24" id="KW-0547">Nucleotide-binding</keyword>
<evidence type="ECO:0000259" key="29">
    <source>
        <dbReference type="PROSITE" id="PS50127"/>
    </source>
</evidence>
<protein>
    <recommendedName>
        <fullName evidence="23">Kinesin heavy chain</fullName>
        <ecNumber evidence="3">2.3.2.23</ecNumber>
    </recommendedName>
    <alternativeName>
        <fullName evidence="21">E2 ubiquitin-conjugating enzyme 2</fullName>
    </alternativeName>
    <alternativeName>
        <fullName evidence="20">Ubiquitin-conjugating enzyme E2 2</fullName>
    </alternativeName>
</protein>
<evidence type="ECO:0000256" key="14">
    <source>
        <dbReference type="ARBA" id="ARBA00023054"/>
    </source>
</evidence>
<dbReference type="PROSITE" id="PS50067">
    <property type="entry name" value="KINESIN_MOTOR_2"/>
    <property type="match status" value="1"/>
</dbReference>
<keyword evidence="15" id="KW-0804">Transcription</keyword>
<dbReference type="PROSITE" id="PS00183">
    <property type="entry name" value="UBC_1"/>
    <property type="match status" value="1"/>
</dbReference>
<dbReference type="InterPro" id="IPR001752">
    <property type="entry name" value="Kinesin_motor_dom"/>
</dbReference>
<dbReference type="SMART" id="SM00212">
    <property type="entry name" value="UBCc"/>
    <property type="match status" value="1"/>
</dbReference>
<evidence type="ECO:0000256" key="9">
    <source>
        <dbReference type="ARBA" id="ARBA00022786"/>
    </source>
</evidence>
<dbReference type="GO" id="GO:0005634">
    <property type="term" value="C:nucleus"/>
    <property type="evidence" value="ECO:0007669"/>
    <property type="project" value="UniProtKB-SubCell"/>
</dbReference>
<feature type="coiled-coil region" evidence="26">
    <location>
        <begin position="1287"/>
        <end position="1379"/>
    </location>
</feature>
<evidence type="ECO:0000256" key="20">
    <source>
        <dbReference type="ARBA" id="ARBA00039884"/>
    </source>
</evidence>
<dbReference type="InterPro" id="IPR027640">
    <property type="entry name" value="Kinesin-like_fam"/>
</dbReference>
<evidence type="ECO:0000256" key="26">
    <source>
        <dbReference type="SAM" id="Coils"/>
    </source>
</evidence>
<dbReference type="InterPro" id="IPR000608">
    <property type="entry name" value="UBC"/>
</dbReference>
<feature type="coiled-coil region" evidence="26">
    <location>
        <begin position="968"/>
        <end position="1072"/>
    </location>
</feature>
<dbReference type="GO" id="GO:0007018">
    <property type="term" value="P:microtubule-based movement"/>
    <property type="evidence" value="ECO:0007669"/>
    <property type="project" value="InterPro"/>
</dbReference>
<feature type="domain" description="Kinesin motor" evidence="28">
    <location>
        <begin position="537"/>
        <end position="860"/>
    </location>
</feature>
<sequence>MRKKSYTPPVCELMYLIQFAAQTVSWRDGRFESSLPQAFAEGGGEGECFPRHSFGLSPRSPEFSAFSISSEDIYADSPRFEPTARLGNQSPTATMSTAARRRLMRDFKRMQTDPPAGVSASPVPDNVMTWNAVIIGPADTPFEDGTFRLVMQFEEQYPNKPPAVKFISQMFHPNVYATGELCLDILQNRWSPTYDVAAVLTSIQSLLNDPNTGSPANVEASNLYKDNRKEYTKRVLMNKNVRALLQQGMARVGISCWATDVLIFFALSNWVAFGATPCCDRRFVDVLCFSYPLSHPSSVTLGSSSSGFTGEFVGSAFLFIMNSQAKAEQSTITRLAQKANPQLSVHLVNRAKCKLSQSRWALHGRCVLLYPSIPAVEQGTLPIWDGDPSAVLWERRRVTCDFPWELKELWEARPVICISTPQEPPQNPFPKQYNPHLPPLSLSDRLPFWLLLLLVCAVAVPFSLHHRPATPAICHSSSLSTSAHRHFIPPALFVCVLSTQPPVAELRPPSASQPQNPLSRSILSRSQPHDPGFDLACIKVVARFRPQNKVELASGGQPIVSFSSEETCTLDSKEAQGSFTFDRVFDMECKQSDIFDFSIRSTVDDILNGYNGTVFAYGQTGAGKSYTMMGSSIDDEEGRGIIPRIVEQIFASIMSSPSTIEYTVRVSYMEIYMERIRDLLAPQNDNLPVHEEKNRGVYVKGLLEVYVSSVQEVYEVMRRGGNARAVSATNMNQESSRSHSIFVVTITQKNVETGSAKSGQLFLVDLAGSEKVGKTGASGQTLEEAKKINKSLSALGMVINALTDGRSSHVPYRDSKLTRILQESLGGNSRTTLIINCSPSSYNDAETLGTLRFGTRAKAIKNKAKINAELSPSELKALLGKARGQISTFETYLLNLEGEVQLWRAGEAVPKDRWVAPLSADGVAGTKAEAKAPRPSTPSRLLPDSRSETPAISERSGTPSLPLDKDERDEFLRRENELQDQIAEKESQYNAAEKTLRETKEELAYLKEHDAKTGKENEKLNGEVNEVKMQIERLTFEGKEAQITMDALKEQNAELTAELDEVKQQLLDVKMSAKETSAVLDEKEKKKAEKMAKMMAGFDLGADVFSDNEKAISEAISQLEALHEVSSTGEVVNPDELQALKSRFVEIQGIVRQAELSVYSASSSEADARRRAELEDRLSALQQEYEELLTRNLGENDVEEIKARLESAYSNKQTTSMELVDELKAEIAQKAAENSKMKTLIEDLQQRVKAGTAAPMANGKSIQQQIAEFDIMKKSLMRDLQNRCERVVELEISLDETREQYNNVLRSSNNRAQQKKMAFLERNLEQLTQVQRQLVEQNSALKKEVAIAERKLIARNERIQSLESLLQDSQEKMASANHKYGPLAIHVSVYPSISQSLFEVQLAAVKERLEAAKAGSTRGLNSPSLGGFSFSGAGSRIAKPLRGGGADNQGPSIPVINSIQQNEGSAGKRSSWFFSQKEIRPHPSNRHTTTYKLDYSLVRTRPLYPRCVDPGGGKTPLLFTEAFLHLGFSCSSTNYGTGKEEASLFLLMLNFLLPPFLLFGRVCIAVGFWLDKQVSGRSFVIFGQERRILGGQPTPREHTGWMRRMADQAKHFLPFRRRCCIVWGVGIVHERTSLLMKPKTFDGLMTLERKTLAAHVLMMIMVMHRDYPAS</sequence>
<evidence type="ECO:0000256" key="11">
    <source>
        <dbReference type="ARBA" id="ARBA00022853"/>
    </source>
</evidence>
<evidence type="ECO:0000256" key="3">
    <source>
        <dbReference type="ARBA" id="ARBA00012486"/>
    </source>
</evidence>
<dbReference type="Gene3D" id="3.10.110.10">
    <property type="entry name" value="Ubiquitin Conjugating Enzyme"/>
    <property type="match status" value="1"/>
</dbReference>
<name>A0A9Q8T5K4_9PEZI</name>
<dbReference type="Pfam" id="PF00179">
    <property type="entry name" value="UQ_con"/>
    <property type="match status" value="1"/>
</dbReference>
<dbReference type="CDD" id="cd23790">
    <property type="entry name" value="UBCc_UBE2A_2B"/>
    <property type="match status" value="1"/>
</dbReference>
<evidence type="ECO:0000256" key="17">
    <source>
        <dbReference type="ARBA" id="ARBA00023204"/>
    </source>
</evidence>
<evidence type="ECO:0000256" key="8">
    <source>
        <dbReference type="ARBA" id="ARBA00022763"/>
    </source>
</evidence>
<evidence type="ECO:0000256" key="5">
    <source>
        <dbReference type="ARBA" id="ARBA00022679"/>
    </source>
</evidence>
<evidence type="ECO:0000256" key="1">
    <source>
        <dbReference type="ARBA" id="ARBA00004123"/>
    </source>
</evidence>
<evidence type="ECO:0000256" key="24">
    <source>
        <dbReference type="PROSITE-ProRule" id="PRU00283"/>
    </source>
</evidence>
<evidence type="ECO:0000256" key="4">
    <source>
        <dbReference type="ARBA" id="ARBA00022490"/>
    </source>
</evidence>
<comment type="subcellular location">
    <subcellularLocation>
        <location evidence="2">Cytoplasm</location>
        <location evidence="2">Cytoskeleton</location>
    </subcellularLocation>
    <subcellularLocation>
        <location evidence="1">Nucleus</location>
    </subcellularLocation>
</comment>
<evidence type="ECO:0000259" key="28">
    <source>
        <dbReference type="PROSITE" id="PS50067"/>
    </source>
</evidence>
<keyword evidence="10 24" id="KW-0067">ATP-binding</keyword>
<evidence type="ECO:0000256" key="10">
    <source>
        <dbReference type="ARBA" id="ARBA00022840"/>
    </source>
</evidence>
<dbReference type="SUPFAM" id="SSF52540">
    <property type="entry name" value="P-loop containing nucleoside triphosphate hydrolases"/>
    <property type="match status" value="1"/>
</dbReference>
<dbReference type="EMBL" id="CP019480">
    <property type="protein sequence ID" value="UQC89562.1"/>
    <property type="molecule type" value="Genomic_DNA"/>
</dbReference>
<dbReference type="CDD" id="cd23649">
    <property type="entry name" value="Khc_CBD_cc"/>
    <property type="match status" value="1"/>
</dbReference>
<dbReference type="Proteomes" id="UP000830671">
    <property type="component" value="Chromosome 8"/>
</dbReference>
<evidence type="ECO:0000256" key="13">
    <source>
        <dbReference type="ARBA" id="ARBA00023015"/>
    </source>
</evidence>
<dbReference type="SMART" id="SM00129">
    <property type="entry name" value="KISc"/>
    <property type="match status" value="1"/>
</dbReference>
<keyword evidence="16 24" id="KW-0505">Motor protein</keyword>
<feature type="coiled-coil region" evidence="26">
    <location>
        <begin position="1164"/>
        <end position="1191"/>
    </location>
</feature>
<dbReference type="RefSeq" id="XP_049151163.1">
    <property type="nucleotide sequence ID" value="XM_049294017.1"/>
</dbReference>
<dbReference type="Gene3D" id="3.40.850.10">
    <property type="entry name" value="Kinesin motor domain"/>
    <property type="match status" value="1"/>
</dbReference>
<evidence type="ECO:0000256" key="22">
    <source>
        <dbReference type="ARBA" id="ARBA00056728"/>
    </source>
</evidence>
<evidence type="ECO:0000256" key="15">
    <source>
        <dbReference type="ARBA" id="ARBA00023163"/>
    </source>
</evidence>
<dbReference type="CDD" id="cd01369">
    <property type="entry name" value="KISc_KHC_KIF5"/>
    <property type="match status" value="1"/>
</dbReference>
<accession>A0A9Q8T5K4</accession>
<dbReference type="GeneID" id="73349027"/>
<dbReference type="PRINTS" id="PR00380">
    <property type="entry name" value="KINESINHEAVY"/>
</dbReference>
<dbReference type="GO" id="GO:0005524">
    <property type="term" value="F:ATP binding"/>
    <property type="evidence" value="ECO:0007669"/>
    <property type="project" value="UniProtKB-UniRule"/>
</dbReference>
<dbReference type="PANTHER" id="PTHR47968:SF75">
    <property type="entry name" value="CENTROMERE-ASSOCIATED PROTEIN E"/>
    <property type="match status" value="1"/>
</dbReference>
<evidence type="ECO:0000256" key="7">
    <source>
        <dbReference type="ARBA" id="ARBA00022741"/>
    </source>
</evidence>
<keyword evidence="18" id="KW-0206">Cytoskeleton</keyword>
<dbReference type="PROSITE" id="PS50127">
    <property type="entry name" value="UBC_2"/>
    <property type="match status" value="1"/>
</dbReference>
<evidence type="ECO:0000256" key="2">
    <source>
        <dbReference type="ARBA" id="ARBA00004245"/>
    </source>
</evidence>
<comment type="function">
    <text evidence="22">Kinesin is a microtubule-associated force-producing protein that may play a role in organelle transport. Its motor activity is directed toward the microtubule's plus end.</text>
</comment>
<evidence type="ECO:0000256" key="16">
    <source>
        <dbReference type="ARBA" id="ARBA00023175"/>
    </source>
</evidence>
<evidence type="ECO:0000256" key="12">
    <source>
        <dbReference type="ARBA" id="ARBA00022969"/>
    </source>
</evidence>
<organism evidence="30 31">
    <name type="scientific">Colletotrichum lupini</name>
    <dbReference type="NCBI Taxonomy" id="145971"/>
    <lineage>
        <taxon>Eukaryota</taxon>
        <taxon>Fungi</taxon>
        <taxon>Dikarya</taxon>
        <taxon>Ascomycota</taxon>
        <taxon>Pezizomycotina</taxon>
        <taxon>Sordariomycetes</taxon>
        <taxon>Hypocreomycetidae</taxon>
        <taxon>Glomerellales</taxon>
        <taxon>Glomerellaceae</taxon>
        <taxon>Colletotrichum</taxon>
        <taxon>Colletotrichum acutatum species complex</taxon>
    </lineage>
</organism>
<keyword evidence="9" id="KW-0833">Ubl conjugation pathway</keyword>
<evidence type="ECO:0000256" key="23">
    <source>
        <dbReference type="ARBA" id="ARBA00069521"/>
    </source>
</evidence>
<feature type="binding site" evidence="24">
    <location>
        <begin position="618"/>
        <end position="625"/>
    </location>
    <ligand>
        <name>ATP</name>
        <dbReference type="ChEBI" id="CHEBI:30616"/>
    </ligand>
</feature>
<keyword evidence="11" id="KW-0156">Chromatin regulator</keyword>
<keyword evidence="4" id="KW-0963">Cytoplasm</keyword>
<reference evidence="30" key="1">
    <citation type="journal article" date="2021" name="Mol. Plant Microbe Interact.">
        <title>Complete Genome Sequence of the Plant-Pathogenic Fungus Colletotrichum lupini.</title>
        <authorList>
            <person name="Baroncelli R."/>
            <person name="Pensec F."/>
            <person name="Da Lio D."/>
            <person name="Boufleur T."/>
            <person name="Vicente I."/>
            <person name="Sarrocco S."/>
            <person name="Picot A."/>
            <person name="Baraldi E."/>
            <person name="Sukno S."/>
            <person name="Thon M."/>
            <person name="Le Floch G."/>
        </authorList>
    </citation>
    <scope>NUCLEOTIDE SEQUENCE</scope>
    <source>
        <strain evidence="30">IMI 504893</strain>
    </source>
</reference>
<gene>
    <name evidence="30" type="ORF">CLUP02_15093</name>
</gene>
<dbReference type="PROSITE" id="PS00411">
    <property type="entry name" value="KINESIN_MOTOR_1"/>
    <property type="match status" value="1"/>
</dbReference>
<dbReference type="InterPro" id="IPR059182">
    <property type="entry name" value="Khc_C"/>
</dbReference>
<keyword evidence="5" id="KW-0808">Transferase</keyword>
<dbReference type="KEGG" id="clup:CLUP02_15093"/>
<evidence type="ECO:0000256" key="27">
    <source>
        <dbReference type="SAM" id="MobiDB-lite"/>
    </source>
</evidence>
<keyword evidence="19" id="KW-0539">Nucleus</keyword>
<keyword evidence="8" id="KW-0227">DNA damage</keyword>
<evidence type="ECO:0000256" key="21">
    <source>
        <dbReference type="ARBA" id="ARBA00042179"/>
    </source>
</evidence>
<dbReference type="GO" id="GO:0006325">
    <property type="term" value="P:chromatin organization"/>
    <property type="evidence" value="ECO:0007669"/>
    <property type="project" value="UniProtKB-KW"/>
</dbReference>
<dbReference type="FunFam" id="3.40.850.10:FF:000031">
    <property type="entry name" value="Kinesin-like protein"/>
    <property type="match status" value="1"/>
</dbReference>
<feature type="coiled-coil region" evidence="26">
    <location>
        <begin position="1220"/>
        <end position="1247"/>
    </location>
</feature>
<comment type="similarity">
    <text evidence="24">Belongs to the TRAFAC class myosin-kinesin ATPase superfamily. Kinesin family.</text>
</comment>
<keyword evidence="31" id="KW-1185">Reference proteome</keyword>
<dbReference type="GO" id="GO:0003777">
    <property type="term" value="F:microtubule motor activity"/>
    <property type="evidence" value="ECO:0007669"/>
    <property type="project" value="InterPro"/>
</dbReference>
<dbReference type="FunFam" id="3.10.110.10:FF:000007">
    <property type="entry name" value="Ubiquitin-conjugating enzyme E2 2"/>
    <property type="match status" value="1"/>
</dbReference>
<feature type="active site" description="Glycyl thioester intermediate" evidence="25">
    <location>
        <position position="182"/>
    </location>
</feature>
<dbReference type="InterPro" id="IPR036961">
    <property type="entry name" value="Kinesin_motor_dom_sf"/>
</dbReference>
<keyword evidence="14 26" id="KW-0175">Coiled coil</keyword>
<proteinExistence type="inferred from homology"/>
<dbReference type="GO" id="GO:0061631">
    <property type="term" value="F:ubiquitin conjugating enzyme activity"/>
    <property type="evidence" value="ECO:0007669"/>
    <property type="project" value="UniProtKB-EC"/>
</dbReference>